<evidence type="ECO:0000259" key="1">
    <source>
        <dbReference type="PROSITE" id="PS50011"/>
    </source>
</evidence>
<organism evidence="2 3">
    <name type="scientific">Cyclotella atomus</name>
    <dbReference type="NCBI Taxonomy" id="382360"/>
    <lineage>
        <taxon>Eukaryota</taxon>
        <taxon>Sar</taxon>
        <taxon>Stramenopiles</taxon>
        <taxon>Ochrophyta</taxon>
        <taxon>Bacillariophyta</taxon>
        <taxon>Coscinodiscophyceae</taxon>
        <taxon>Thalassiosirophycidae</taxon>
        <taxon>Stephanodiscales</taxon>
        <taxon>Stephanodiscaceae</taxon>
        <taxon>Cyclotella</taxon>
    </lineage>
</organism>
<feature type="domain" description="Protein kinase" evidence="1">
    <location>
        <begin position="101"/>
        <end position="409"/>
    </location>
</feature>
<accession>A0ABD3NYW6</accession>
<proteinExistence type="predicted"/>
<dbReference type="AlphaFoldDB" id="A0ABD3NYW6"/>
<dbReference type="EMBL" id="JALLPJ020000895">
    <property type="protein sequence ID" value="KAL3780346.1"/>
    <property type="molecule type" value="Genomic_DNA"/>
</dbReference>
<sequence>MSLSMTRQVMPLDEVRFYQKPRVVVFDYFDPTATIHSEIEHQHEEELITHLSDSEDYDKNRAEPLSDELCEVVPKNADWMLTSFPTCNLFHEEDIPNHLLYEKTRIKTHGYWRDVWVLPDTSTHSFKQIALKTLRFEHNYTDQNYERHRRDALAYDRLTSSPNVVNMYGYCGQSGLYEYSVDGTLADRLEEHITATMDVENQMVDKSGRGDDSTARLLDPVEKLQIAHQVALTLADVHDVDAIRDSRGRIISAAIVHADIKSDQFIYFNGHYKLNDFNRCRFTRRKVSESILVDGDGEPCGFTVQRNPSVYRSPEEYSFQEETEKIDIYSMGNIFYTLLTDREPWEGMEEKAVQQMIIAGDIPRLPESKVKSSDFVDVTLRTLMQQCFMHDPSKRPRARTVANIIAEALALHRRA</sequence>
<comment type="caution">
    <text evidence="2">The sequence shown here is derived from an EMBL/GenBank/DDBJ whole genome shotgun (WGS) entry which is preliminary data.</text>
</comment>
<dbReference type="PROSITE" id="PS50011">
    <property type="entry name" value="PROTEIN_KINASE_DOM"/>
    <property type="match status" value="1"/>
</dbReference>
<evidence type="ECO:0000313" key="3">
    <source>
        <dbReference type="Proteomes" id="UP001530400"/>
    </source>
</evidence>
<keyword evidence="3" id="KW-1185">Reference proteome</keyword>
<dbReference type="InterPro" id="IPR000719">
    <property type="entry name" value="Prot_kinase_dom"/>
</dbReference>
<reference evidence="2 3" key="1">
    <citation type="submission" date="2024-10" db="EMBL/GenBank/DDBJ databases">
        <title>Updated reference genomes for cyclostephanoid diatoms.</title>
        <authorList>
            <person name="Roberts W.R."/>
            <person name="Alverson A.J."/>
        </authorList>
    </citation>
    <scope>NUCLEOTIDE SEQUENCE [LARGE SCALE GENOMIC DNA]</scope>
    <source>
        <strain evidence="2 3">AJA010-31</strain>
    </source>
</reference>
<name>A0ABD3NYW6_9STRA</name>
<dbReference type="InterPro" id="IPR050167">
    <property type="entry name" value="Ser_Thr_protein_kinase"/>
</dbReference>
<protein>
    <recommendedName>
        <fullName evidence="1">Protein kinase domain-containing protein</fullName>
    </recommendedName>
</protein>
<dbReference type="InterPro" id="IPR011009">
    <property type="entry name" value="Kinase-like_dom_sf"/>
</dbReference>
<gene>
    <name evidence="2" type="ORF">ACHAWO_008238</name>
</gene>
<dbReference type="PANTHER" id="PTHR23257">
    <property type="entry name" value="SERINE-THREONINE PROTEIN KINASE"/>
    <property type="match status" value="1"/>
</dbReference>
<dbReference type="Pfam" id="PF00069">
    <property type="entry name" value="Pkinase"/>
    <property type="match status" value="1"/>
</dbReference>
<dbReference type="Gene3D" id="1.10.510.10">
    <property type="entry name" value="Transferase(Phosphotransferase) domain 1"/>
    <property type="match status" value="1"/>
</dbReference>
<dbReference type="Proteomes" id="UP001530400">
    <property type="component" value="Unassembled WGS sequence"/>
</dbReference>
<evidence type="ECO:0000313" key="2">
    <source>
        <dbReference type="EMBL" id="KAL3780346.1"/>
    </source>
</evidence>
<dbReference type="SUPFAM" id="SSF56112">
    <property type="entry name" value="Protein kinase-like (PK-like)"/>
    <property type="match status" value="1"/>
</dbReference>